<accession>A0ABN1NX61</accession>
<dbReference type="Gene3D" id="1.10.260.40">
    <property type="entry name" value="lambda repressor-like DNA-binding domains"/>
    <property type="match status" value="1"/>
</dbReference>
<dbReference type="SUPFAM" id="SSF53822">
    <property type="entry name" value="Periplasmic binding protein-like I"/>
    <property type="match status" value="1"/>
</dbReference>
<dbReference type="PROSITE" id="PS50932">
    <property type="entry name" value="HTH_LACI_2"/>
    <property type="match status" value="1"/>
</dbReference>
<evidence type="ECO:0000256" key="1">
    <source>
        <dbReference type="ARBA" id="ARBA00023015"/>
    </source>
</evidence>
<feature type="domain" description="HTH lacI-type" evidence="4">
    <location>
        <begin position="12"/>
        <end position="67"/>
    </location>
</feature>
<evidence type="ECO:0000313" key="5">
    <source>
        <dbReference type="EMBL" id="GAA0918747.1"/>
    </source>
</evidence>
<dbReference type="Gene3D" id="3.40.50.2300">
    <property type="match status" value="2"/>
</dbReference>
<dbReference type="InterPro" id="IPR000843">
    <property type="entry name" value="HTH_LacI"/>
</dbReference>
<dbReference type="SMART" id="SM00354">
    <property type="entry name" value="HTH_LACI"/>
    <property type="match status" value="1"/>
</dbReference>
<dbReference type="PANTHER" id="PTHR30146:SF109">
    <property type="entry name" value="HTH-TYPE TRANSCRIPTIONAL REGULATOR GALS"/>
    <property type="match status" value="1"/>
</dbReference>
<dbReference type="Pfam" id="PF13377">
    <property type="entry name" value="Peripla_BP_3"/>
    <property type="match status" value="1"/>
</dbReference>
<dbReference type="SUPFAM" id="SSF47413">
    <property type="entry name" value="lambda repressor-like DNA-binding domains"/>
    <property type="match status" value="1"/>
</dbReference>
<evidence type="ECO:0000256" key="2">
    <source>
        <dbReference type="ARBA" id="ARBA00023125"/>
    </source>
</evidence>
<dbReference type="PANTHER" id="PTHR30146">
    <property type="entry name" value="LACI-RELATED TRANSCRIPTIONAL REPRESSOR"/>
    <property type="match status" value="1"/>
</dbReference>
<name>A0ABN1NX61_9PSEU</name>
<keyword evidence="2 5" id="KW-0238">DNA-binding</keyword>
<reference evidence="5 6" key="1">
    <citation type="journal article" date="2019" name="Int. J. Syst. Evol. Microbiol.">
        <title>The Global Catalogue of Microorganisms (GCM) 10K type strain sequencing project: providing services to taxonomists for standard genome sequencing and annotation.</title>
        <authorList>
            <consortium name="The Broad Institute Genomics Platform"/>
            <consortium name="The Broad Institute Genome Sequencing Center for Infectious Disease"/>
            <person name="Wu L."/>
            <person name="Ma J."/>
        </authorList>
    </citation>
    <scope>NUCLEOTIDE SEQUENCE [LARGE SCALE GENOMIC DNA]</scope>
    <source>
        <strain evidence="5 6">JCM 11117</strain>
    </source>
</reference>
<dbReference type="InterPro" id="IPR028082">
    <property type="entry name" value="Peripla_BP_I"/>
</dbReference>
<dbReference type="PROSITE" id="PS00356">
    <property type="entry name" value="HTH_LACI_1"/>
    <property type="match status" value="1"/>
</dbReference>
<dbReference type="Pfam" id="PF00356">
    <property type="entry name" value="LacI"/>
    <property type="match status" value="1"/>
</dbReference>
<dbReference type="CDD" id="cd06267">
    <property type="entry name" value="PBP1_LacI_sugar_binding-like"/>
    <property type="match status" value="1"/>
</dbReference>
<evidence type="ECO:0000256" key="3">
    <source>
        <dbReference type="ARBA" id="ARBA00023163"/>
    </source>
</evidence>
<evidence type="ECO:0000259" key="4">
    <source>
        <dbReference type="PROSITE" id="PS50932"/>
    </source>
</evidence>
<dbReference type="CDD" id="cd01392">
    <property type="entry name" value="HTH_LacI"/>
    <property type="match status" value="1"/>
</dbReference>
<keyword evidence="6" id="KW-1185">Reference proteome</keyword>
<keyword evidence="3" id="KW-0804">Transcription</keyword>
<keyword evidence="1" id="KW-0805">Transcription regulation</keyword>
<organism evidence="5 6">
    <name type="scientific">Pseudonocardia zijingensis</name>
    <dbReference type="NCBI Taxonomy" id="153376"/>
    <lineage>
        <taxon>Bacteria</taxon>
        <taxon>Bacillati</taxon>
        <taxon>Actinomycetota</taxon>
        <taxon>Actinomycetes</taxon>
        <taxon>Pseudonocardiales</taxon>
        <taxon>Pseudonocardiaceae</taxon>
        <taxon>Pseudonocardia</taxon>
    </lineage>
</organism>
<proteinExistence type="predicted"/>
<protein>
    <submittedName>
        <fullName evidence="5">LacI family DNA-binding transcriptional regulator</fullName>
    </submittedName>
</protein>
<evidence type="ECO:0000313" key="6">
    <source>
        <dbReference type="Proteomes" id="UP001499967"/>
    </source>
</evidence>
<dbReference type="InterPro" id="IPR010982">
    <property type="entry name" value="Lambda_DNA-bd_dom_sf"/>
</dbReference>
<dbReference type="InterPro" id="IPR046335">
    <property type="entry name" value="LacI/GalR-like_sensor"/>
</dbReference>
<comment type="caution">
    <text evidence="5">The sequence shown here is derived from an EMBL/GenBank/DDBJ whole genome shotgun (WGS) entry which is preliminary data.</text>
</comment>
<gene>
    <name evidence="5" type="ORF">GCM10009559_00370</name>
</gene>
<sequence>MGKVEGRRWSGVTMSDVARRAGVSPMTVSNVINGRAQRVSEQTRLRVLATIDELGYQVNMTARNLRMGRTGAVGLAVPAFAPGYYAQLAQRLADRFDAHGLRLVVERTGASRAAELDALAAPRLSSYDGFVLSVVAGDAADLEKLSIDTPVVLIGERAVPARFDHVLMDNVGGARMATEFLLRSGARRIALLGGAAGGAESMHELRTQGYQAAHEAAGVPVRDELVVGCDFGVEDGYTATHELVVRGIAFDAVFALTDSGAIGALRALAETGRKVPDDVQVVGFDDLDDGRFVVPALTTVEPGNAEMADAICSLLVERIASRPDQAPARVVMPEPRLVERETTRRP</sequence>
<dbReference type="Proteomes" id="UP001499967">
    <property type="component" value="Unassembled WGS sequence"/>
</dbReference>
<dbReference type="EMBL" id="BAAAHP010000003">
    <property type="protein sequence ID" value="GAA0918747.1"/>
    <property type="molecule type" value="Genomic_DNA"/>
</dbReference>
<dbReference type="GO" id="GO:0003677">
    <property type="term" value="F:DNA binding"/>
    <property type="evidence" value="ECO:0007669"/>
    <property type="project" value="UniProtKB-KW"/>
</dbReference>